<reference evidence="3 4" key="2">
    <citation type="journal article" date="2017" name="Sci. Rep.">
        <title>A mobile pathogenicity chromosome in Fusarium oxysporum for infection of multiple cucurbit species.</title>
        <authorList>
            <person name="van Dam P."/>
            <person name="Fokkens L."/>
            <person name="Ayukawa Y."/>
            <person name="van der Gragt M."/>
            <person name="Ter Horst A."/>
            <person name="Brankovics B."/>
            <person name="Houterman P.M."/>
            <person name="Arie T."/>
            <person name="Rep M."/>
        </authorList>
    </citation>
    <scope>NUCLEOTIDE SEQUENCE [LARGE SCALE GENOMIC DNA]</scope>
    <source>
        <strain evidence="3 4">Forc016</strain>
    </source>
</reference>
<evidence type="ECO:0000259" key="2">
    <source>
        <dbReference type="Pfam" id="PF01565"/>
    </source>
</evidence>
<protein>
    <recommendedName>
        <fullName evidence="2">FAD linked oxidase N-terminal domain-containing protein</fullName>
    </recommendedName>
</protein>
<keyword evidence="1" id="KW-0732">Signal</keyword>
<dbReference type="InterPro" id="IPR006094">
    <property type="entry name" value="Oxid_FAD_bind_N"/>
</dbReference>
<proteinExistence type="predicted"/>
<gene>
    <name evidence="3" type="ORF">AU210_013180</name>
</gene>
<feature type="domain" description="FAD linked oxidase N-terminal" evidence="2">
    <location>
        <begin position="122"/>
        <end position="162"/>
    </location>
</feature>
<dbReference type="EMBL" id="MABQ02000009">
    <property type="protein sequence ID" value="PCD26758.1"/>
    <property type="molecule type" value="Genomic_DNA"/>
</dbReference>
<accession>A0A2H3GH38</accession>
<evidence type="ECO:0000256" key="1">
    <source>
        <dbReference type="SAM" id="SignalP"/>
    </source>
</evidence>
<sequence>MRVDVTLFASALAFCTTSAAELFCKNHPSSTHWPSAGEWDALNHTVGGGLIRSTPVASSCYKDSNFASAFSCKNVTESWFLSEFHALQPESIGYSYWANNSCVPPNDHGYRSGQSCKIGGLPQYVLEATSAAQIATAMKWASSRNIRIVIKGTGHDLNGRHVERVNLKRNTAG</sequence>
<dbReference type="Proteomes" id="UP000219602">
    <property type="component" value="Chromosome 11"/>
</dbReference>
<feature type="chain" id="PRO_5013803306" description="FAD linked oxidase N-terminal domain-containing protein" evidence="1">
    <location>
        <begin position="20"/>
        <end position="173"/>
    </location>
</feature>
<dbReference type="Pfam" id="PF01565">
    <property type="entry name" value="FAD_binding_4"/>
    <property type="match status" value="1"/>
</dbReference>
<dbReference type="STRING" id="327505.A0A2H3GH38"/>
<reference evidence="3 4" key="1">
    <citation type="journal article" date="2016" name="Environ. Microbiol.">
        <title>Effector profiles distinguish formae speciales of Fusarium oxysporum.</title>
        <authorList>
            <person name="van Dam P."/>
            <person name="Fokkens L."/>
            <person name="Schmidt S.M."/>
            <person name="Linmans J.H."/>
            <person name="Kistler H.C."/>
            <person name="Ma L.J."/>
            <person name="Rep M."/>
        </authorList>
    </citation>
    <scope>NUCLEOTIDE SEQUENCE [LARGE SCALE GENOMIC DNA]</scope>
    <source>
        <strain evidence="3 4">Forc016</strain>
    </source>
</reference>
<dbReference type="InterPro" id="IPR036318">
    <property type="entry name" value="FAD-bd_PCMH-like_sf"/>
</dbReference>
<evidence type="ECO:0000313" key="3">
    <source>
        <dbReference type="EMBL" id="PCD26758.1"/>
    </source>
</evidence>
<dbReference type="AlphaFoldDB" id="A0A2H3GH38"/>
<feature type="signal peptide" evidence="1">
    <location>
        <begin position="1"/>
        <end position="19"/>
    </location>
</feature>
<dbReference type="InterPro" id="IPR016169">
    <property type="entry name" value="FAD-bd_PCMH_sub2"/>
</dbReference>
<comment type="caution">
    <text evidence="3">The sequence shown here is derived from an EMBL/GenBank/DDBJ whole genome shotgun (WGS) entry which is preliminary data.</text>
</comment>
<dbReference type="Gene3D" id="3.30.465.10">
    <property type="match status" value="1"/>
</dbReference>
<evidence type="ECO:0000313" key="4">
    <source>
        <dbReference type="Proteomes" id="UP000219602"/>
    </source>
</evidence>
<dbReference type="SUPFAM" id="SSF56176">
    <property type="entry name" value="FAD-binding/transporter-associated domain-like"/>
    <property type="match status" value="1"/>
</dbReference>
<dbReference type="GO" id="GO:0050660">
    <property type="term" value="F:flavin adenine dinucleotide binding"/>
    <property type="evidence" value="ECO:0007669"/>
    <property type="project" value="InterPro"/>
</dbReference>
<organism evidence="3 4">
    <name type="scientific">Fusarium oxysporum f. sp. radicis-cucumerinum</name>
    <dbReference type="NCBI Taxonomy" id="327505"/>
    <lineage>
        <taxon>Eukaryota</taxon>
        <taxon>Fungi</taxon>
        <taxon>Dikarya</taxon>
        <taxon>Ascomycota</taxon>
        <taxon>Pezizomycotina</taxon>
        <taxon>Sordariomycetes</taxon>
        <taxon>Hypocreomycetidae</taxon>
        <taxon>Hypocreales</taxon>
        <taxon>Nectriaceae</taxon>
        <taxon>Fusarium</taxon>
        <taxon>Fusarium oxysporum species complex</taxon>
    </lineage>
</organism>
<name>A0A2H3GH38_FUSOX</name>